<dbReference type="EMBL" id="JBEDNQ010000001">
    <property type="protein sequence ID" value="MEQ3548930.1"/>
    <property type="molecule type" value="Genomic_DNA"/>
</dbReference>
<dbReference type="CDD" id="cd03230">
    <property type="entry name" value="ABC_DR_subfamily_A"/>
    <property type="match status" value="1"/>
</dbReference>
<evidence type="ECO:0000259" key="7">
    <source>
        <dbReference type="PROSITE" id="PS50893"/>
    </source>
</evidence>
<sequence>MGERAERADRRRGGVPVRGRDTPASPVVEIRDLRFRYGGHAAVDGVDLTVHPGEVFGLLGTNGAGKTTTLELLQGFRRPASGTVRMFGVDPVTAGPAVRRRTGAVLQQAGFLDELTVAETVRLTASLSSRTDDVRDCLARVGLAHRRDVAVSGLSGGERRRLDIACATWGGPDLVIMDEPTTGLDPESRAVLWGIVRGLRDAGTAVVLTTHHLEEAEALADRLAIMHGGRVAVGGTLAEVLATRPAAVTAELDPGVVPPDLPGLASAPAAQGRTALRLEAADLTRATHALTGWAIDAGARLHRLRATEAGLDEVFHAVAGAGEVR</sequence>
<feature type="compositionally biased region" description="Basic and acidic residues" evidence="6">
    <location>
        <begin position="1"/>
        <end position="12"/>
    </location>
</feature>
<keyword evidence="4 8" id="KW-0067">ATP-binding</keyword>
<dbReference type="InterPro" id="IPR017871">
    <property type="entry name" value="ABC_transporter-like_CS"/>
</dbReference>
<evidence type="ECO:0000256" key="5">
    <source>
        <dbReference type="ARBA" id="ARBA00023251"/>
    </source>
</evidence>
<dbReference type="InterPro" id="IPR003439">
    <property type="entry name" value="ABC_transporter-like_ATP-bd"/>
</dbReference>
<keyword evidence="2" id="KW-0813">Transport</keyword>
<dbReference type="SMART" id="SM00382">
    <property type="entry name" value="AAA"/>
    <property type="match status" value="1"/>
</dbReference>
<dbReference type="RefSeq" id="WP_349296024.1">
    <property type="nucleotide sequence ID" value="NZ_JBEDNQ010000001.1"/>
</dbReference>
<comment type="caution">
    <text evidence="8">The sequence shown here is derived from an EMBL/GenBank/DDBJ whole genome shotgun (WGS) entry which is preliminary data.</text>
</comment>
<dbReference type="PANTHER" id="PTHR42711">
    <property type="entry name" value="ABC TRANSPORTER ATP-BINDING PROTEIN"/>
    <property type="match status" value="1"/>
</dbReference>
<feature type="region of interest" description="Disordered" evidence="6">
    <location>
        <begin position="1"/>
        <end position="23"/>
    </location>
</feature>
<name>A0ABV1K398_9PSEU</name>
<organism evidence="8 9">
    <name type="scientific">Pseudonocardia nematodicida</name>
    <dbReference type="NCBI Taxonomy" id="1206997"/>
    <lineage>
        <taxon>Bacteria</taxon>
        <taxon>Bacillati</taxon>
        <taxon>Actinomycetota</taxon>
        <taxon>Actinomycetes</taxon>
        <taxon>Pseudonocardiales</taxon>
        <taxon>Pseudonocardiaceae</taxon>
        <taxon>Pseudonocardia</taxon>
    </lineage>
</organism>
<evidence type="ECO:0000256" key="2">
    <source>
        <dbReference type="ARBA" id="ARBA00022448"/>
    </source>
</evidence>
<evidence type="ECO:0000256" key="3">
    <source>
        <dbReference type="ARBA" id="ARBA00022741"/>
    </source>
</evidence>
<dbReference type="InterPro" id="IPR027417">
    <property type="entry name" value="P-loop_NTPase"/>
</dbReference>
<comment type="subcellular location">
    <subcellularLocation>
        <location evidence="1">Cell membrane</location>
        <topology evidence="1">Peripheral membrane protein</topology>
    </subcellularLocation>
</comment>
<dbReference type="PROSITE" id="PS00211">
    <property type="entry name" value="ABC_TRANSPORTER_1"/>
    <property type="match status" value="1"/>
</dbReference>
<dbReference type="InterPro" id="IPR050763">
    <property type="entry name" value="ABC_transporter_ATP-binding"/>
</dbReference>
<dbReference type="Proteomes" id="UP001494902">
    <property type="component" value="Unassembled WGS sequence"/>
</dbReference>
<keyword evidence="5" id="KW-0046">Antibiotic resistance</keyword>
<evidence type="ECO:0000256" key="1">
    <source>
        <dbReference type="ARBA" id="ARBA00004202"/>
    </source>
</evidence>
<evidence type="ECO:0000256" key="4">
    <source>
        <dbReference type="ARBA" id="ARBA00022840"/>
    </source>
</evidence>
<keyword evidence="3" id="KW-0547">Nucleotide-binding</keyword>
<dbReference type="Pfam" id="PF00005">
    <property type="entry name" value="ABC_tran"/>
    <property type="match status" value="1"/>
</dbReference>
<accession>A0ABV1K398</accession>
<dbReference type="InterPro" id="IPR003593">
    <property type="entry name" value="AAA+_ATPase"/>
</dbReference>
<protein>
    <submittedName>
        <fullName evidence="8">ABC transporter ATP-binding protein</fullName>
    </submittedName>
</protein>
<dbReference type="SUPFAM" id="SSF52540">
    <property type="entry name" value="P-loop containing nucleoside triphosphate hydrolases"/>
    <property type="match status" value="1"/>
</dbReference>
<dbReference type="Gene3D" id="3.40.50.300">
    <property type="entry name" value="P-loop containing nucleotide triphosphate hydrolases"/>
    <property type="match status" value="1"/>
</dbReference>
<proteinExistence type="predicted"/>
<reference evidence="8 9" key="1">
    <citation type="submission" date="2024-03" db="EMBL/GenBank/DDBJ databases">
        <title>Draft genome sequence of Pseudonocardia nematodicida JCM 31783.</title>
        <authorList>
            <person name="Butdee W."/>
            <person name="Duangmal K."/>
        </authorList>
    </citation>
    <scope>NUCLEOTIDE SEQUENCE [LARGE SCALE GENOMIC DNA]</scope>
    <source>
        <strain evidence="8 9">JCM 31783</strain>
    </source>
</reference>
<keyword evidence="9" id="KW-1185">Reference proteome</keyword>
<dbReference type="PANTHER" id="PTHR42711:SF16">
    <property type="entry name" value="ABC TRANSPORTER ATP-BINDING PROTEIN"/>
    <property type="match status" value="1"/>
</dbReference>
<evidence type="ECO:0000256" key="6">
    <source>
        <dbReference type="SAM" id="MobiDB-lite"/>
    </source>
</evidence>
<dbReference type="GO" id="GO:0005524">
    <property type="term" value="F:ATP binding"/>
    <property type="evidence" value="ECO:0007669"/>
    <property type="project" value="UniProtKB-KW"/>
</dbReference>
<evidence type="ECO:0000313" key="8">
    <source>
        <dbReference type="EMBL" id="MEQ3548930.1"/>
    </source>
</evidence>
<feature type="domain" description="ABC transporter" evidence="7">
    <location>
        <begin position="28"/>
        <end position="253"/>
    </location>
</feature>
<gene>
    <name evidence="8" type="ORF">WIS52_00475</name>
</gene>
<dbReference type="PROSITE" id="PS50893">
    <property type="entry name" value="ABC_TRANSPORTER_2"/>
    <property type="match status" value="1"/>
</dbReference>
<evidence type="ECO:0000313" key="9">
    <source>
        <dbReference type="Proteomes" id="UP001494902"/>
    </source>
</evidence>